<evidence type="ECO:0000313" key="6">
    <source>
        <dbReference type="Proteomes" id="UP000186176"/>
    </source>
</evidence>
<dbReference type="InterPro" id="IPR003152">
    <property type="entry name" value="FATC_dom"/>
</dbReference>
<feature type="domain" description="FATC" evidence="4">
    <location>
        <begin position="5492"/>
        <end position="5524"/>
    </location>
</feature>
<comment type="similarity">
    <text evidence="1">Belongs to the PI3/PI4-kinase family. TRA1 subfamily.</text>
</comment>
<dbReference type="InterPro" id="IPR000403">
    <property type="entry name" value="PI3/4_kinase_cat_dom"/>
</dbReference>
<dbReference type="CDD" id="cd05163">
    <property type="entry name" value="PIKK_TRRAP"/>
    <property type="match status" value="1"/>
</dbReference>
<proteinExistence type="inferred from homology"/>
<name>A0A1J4MJ61_9CRYT</name>
<feature type="compositionally biased region" description="Low complexity" evidence="2">
    <location>
        <begin position="5420"/>
        <end position="5444"/>
    </location>
</feature>
<dbReference type="EMBL" id="LRBP01000017">
    <property type="protein sequence ID" value="OII73068.1"/>
    <property type="molecule type" value="Genomic_DNA"/>
</dbReference>
<dbReference type="InterPro" id="IPR011009">
    <property type="entry name" value="Kinase-like_dom_sf"/>
</dbReference>
<dbReference type="PROSITE" id="PS50290">
    <property type="entry name" value="PI3_4_KINASE_3"/>
    <property type="match status" value="1"/>
</dbReference>
<dbReference type="RefSeq" id="XP_028874432.1">
    <property type="nucleotide sequence ID" value="XM_029019311.1"/>
</dbReference>
<gene>
    <name evidence="5" type="ORF">cubi_02299</name>
</gene>
<dbReference type="Proteomes" id="UP000186176">
    <property type="component" value="Unassembled WGS sequence"/>
</dbReference>
<dbReference type="SUPFAM" id="SSF56112">
    <property type="entry name" value="Protein kinase-like (PK-like)"/>
    <property type="match status" value="1"/>
</dbReference>
<dbReference type="VEuPathDB" id="CryptoDB:cubi_02299"/>
<dbReference type="GO" id="GO:0006281">
    <property type="term" value="P:DNA repair"/>
    <property type="evidence" value="ECO:0007669"/>
    <property type="project" value="TreeGrafter"/>
</dbReference>
<keyword evidence="5" id="KW-0808">Transferase</keyword>
<dbReference type="Pfam" id="PF00454">
    <property type="entry name" value="PI3_PI4_kinase"/>
    <property type="match status" value="1"/>
</dbReference>
<feature type="region of interest" description="Disordered" evidence="2">
    <location>
        <begin position="5415"/>
        <end position="5446"/>
    </location>
</feature>
<keyword evidence="6" id="KW-1185">Reference proteome</keyword>
<evidence type="ECO:0000259" key="4">
    <source>
        <dbReference type="PROSITE" id="PS51190"/>
    </source>
</evidence>
<dbReference type="InterPro" id="IPR003151">
    <property type="entry name" value="PIK-rel_kinase_FAT"/>
</dbReference>
<dbReference type="InterPro" id="IPR046805">
    <property type="entry name" value="Tra1_ring"/>
</dbReference>
<evidence type="ECO:0000313" key="5">
    <source>
        <dbReference type="EMBL" id="OII73068.1"/>
    </source>
</evidence>
<dbReference type="InterPro" id="IPR036940">
    <property type="entry name" value="PI3/4_kinase_cat_sf"/>
</dbReference>
<evidence type="ECO:0000256" key="1">
    <source>
        <dbReference type="ARBA" id="ARBA00007234"/>
    </source>
</evidence>
<feature type="region of interest" description="Disordered" evidence="2">
    <location>
        <begin position="1905"/>
        <end position="1935"/>
    </location>
</feature>
<evidence type="ECO:0000259" key="3">
    <source>
        <dbReference type="PROSITE" id="PS50290"/>
    </source>
</evidence>
<dbReference type="PANTHER" id="PTHR11139">
    <property type="entry name" value="ATAXIA TELANGIECTASIA MUTATED ATM -RELATED"/>
    <property type="match status" value="1"/>
</dbReference>
<dbReference type="Pfam" id="PF20175">
    <property type="entry name" value="Tra1_central"/>
    <property type="match status" value="2"/>
</dbReference>
<dbReference type="InterPro" id="IPR046807">
    <property type="entry name" value="Tra1_central"/>
</dbReference>
<dbReference type="PANTHER" id="PTHR11139:SF1">
    <property type="entry name" value="TRANSFORMATION_TRANSCRIPTION DOMAIN-ASSOCIATED PROTEIN"/>
    <property type="match status" value="1"/>
</dbReference>
<dbReference type="GO" id="GO:0006355">
    <property type="term" value="P:regulation of DNA-templated transcription"/>
    <property type="evidence" value="ECO:0007669"/>
    <property type="project" value="TreeGrafter"/>
</dbReference>
<accession>A0A1J4MJ61</accession>
<dbReference type="Pfam" id="PF20206">
    <property type="entry name" value="Tra1_ring"/>
    <property type="match status" value="3"/>
</dbReference>
<evidence type="ECO:0000256" key="2">
    <source>
        <dbReference type="SAM" id="MobiDB-lite"/>
    </source>
</evidence>
<dbReference type="InterPro" id="IPR050517">
    <property type="entry name" value="DDR_Repair_Kinase"/>
</dbReference>
<comment type="caution">
    <text evidence="5">The sequence shown here is derived from an EMBL/GenBank/DDBJ whole genome shotgun (WGS) entry which is preliminary data.</text>
</comment>
<feature type="region of interest" description="Disordered" evidence="2">
    <location>
        <begin position="2656"/>
        <end position="2676"/>
    </location>
</feature>
<feature type="domain" description="PI3K/PI4K catalytic" evidence="3">
    <location>
        <begin position="5112"/>
        <end position="5442"/>
    </location>
</feature>
<dbReference type="GO" id="GO:0035267">
    <property type="term" value="C:NuA4 histone acetyltransferase complex"/>
    <property type="evidence" value="ECO:0007669"/>
    <property type="project" value="TreeGrafter"/>
</dbReference>
<protein>
    <submittedName>
        <fullName evidence="5">FAT domain and phoshoinositide 3-kinase domain-containing protein</fullName>
    </submittedName>
</protein>
<dbReference type="OrthoDB" id="5570127at2759"/>
<dbReference type="GO" id="GO:0005634">
    <property type="term" value="C:nucleus"/>
    <property type="evidence" value="ECO:0007669"/>
    <property type="project" value="TreeGrafter"/>
</dbReference>
<dbReference type="Pfam" id="PF02259">
    <property type="entry name" value="FAT"/>
    <property type="match status" value="1"/>
</dbReference>
<feature type="compositionally biased region" description="Low complexity" evidence="2">
    <location>
        <begin position="1908"/>
        <end position="1932"/>
    </location>
</feature>
<reference evidence="5 6" key="1">
    <citation type="submission" date="2016-10" db="EMBL/GenBank/DDBJ databases">
        <title>Reductive evolution of mitochondrial metabolism and differential evolution of invasion-related proteins in Cryptosporidium.</title>
        <authorList>
            <person name="Liu S."/>
            <person name="Roellig D.M."/>
            <person name="Guo Y."/>
            <person name="Li N."/>
            <person name="Frace M.A."/>
            <person name="Tang K."/>
            <person name="Zhang L."/>
            <person name="Feng Y."/>
            <person name="Xiao L."/>
        </authorList>
    </citation>
    <scope>NUCLEOTIDE SEQUENCE [LARGE SCALE GENOMIC DNA]</scope>
    <source>
        <strain evidence="5">39726</strain>
    </source>
</reference>
<dbReference type="PROSITE" id="PS51190">
    <property type="entry name" value="FATC"/>
    <property type="match status" value="1"/>
</dbReference>
<keyword evidence="5" id="KW-0418">Kinase</keyword>
<dbReference type="SMART" id="SM00146">
    <property type="entry name" value="PI3Kc"/>
    <property type="match status" value="1"/>
</dbReference>
<dbReference type="SMART" id="SM01343">
    <property type="entry name" value="FATC"/>
    <property type="match status" value="1"/>
</dbReference>
<dbReference type="Gene3D" id="1.10.1070.11">
    <property type="entry name" value="Phosphatidylinositol 3-/4-kinase, catalytic domain"/>
    <property type="match status" value="1"/>
</dbReference>
<dbReference type="GeneID" id="39979090"/>
<dbReference type="GO" id="GO:0016301">
    <property type="term" value="F:kinase activity"/>
    <property type="evidence" value="ECO:0007669"/>
    <property type="project" value="UniProtKB-KW"/>
</dbReference>
<dbReference type="GO" id="GO:0000124">
    <property type="term" value="C:SAGA complex"/>
    <property type="evidence" value="ECO:0007669"/>
    <property type="project" value="TreeGrafter"/>
</dbReference>
<sequence>MNIKEIGARLKSFGQNDLNEELEFLTNIRDHIELYTTDKQTYFSFLEECLDGIRNILLVNDTAKKHDYKKSSIICMEIISLLPQNEVISNHCSDLAQLCLHLLDRDTDDIGVLAIRNLVFLHKNYTDKLENLVESFLGFASRLCTDVQHTLPQLIQEVISNRNNNSNLEGQEIYIQSGNSTIKSERINSVNEDPDQLFFRGGLSSTLPEFTEITNQVRSNVHRGSATTGVNNANLTQNMILPCHRSLRILIELPLALLHIFQLYPHFIERYFAIFAPNLVSCLNIVSLFPRDFHPKFMGSPCISQNHTINQLKINPEQIPEIMRSSSFKSLVQDYMIACSKIILWFVHFFRGFNGDEHISETLRQTQSAFIQGFIQVLLFCPPYCLHQRREILVCLRSILSTEFRQGFYERIDILIDEAVLIGHGRTGYETLKVLSSAILHEIIVYLRVEHSFSSYCNNLNQDCFFDSIMKCLHSLTRNILDTALPLPAQHYCIRSAAFLPDILKKEGFIPSSNTQRNIIIRDILLNILCVFSLKIHQLRRQIYNLVLVSMDKELPELPDSKIDSFSFTPLKPLIKDFLDEFNEISNIGNWLDNSFSYANTQIGHCEVSITGCSALKKGLDLESDTENQTKPLIIDILRELRPILRATIIGARQTIFHITTLNRNTFSNNNINNKNLLNNTPSGVVGSINNNTSNIDITRYDVRKLANGVMLNETESKLLQKILIEGIICSVEYCQCFQYTMSSSSLVTIKEGGSECQIIPTSSLFIPNNTTQNNNGPNHLSTTLRQNNSIKSHQNSLLSIMPEEKELLELLASVMCYIHPQSFGDIIQATFSLLFEWSTNMSPQISLIFHYWGVQQHTAKAFYESILPHLMLKLDTLAVEPNSEFTELRSKLFPIQILLKSLDSKQLFSEFSQYDISTFIAQANNISIPSTPLSYSIYPTEHWKLALSRYVVDPHIDNIENHSKIPYSRGRISHFGTPIQFPESVQTIIDPRDDPNNLINFAPTAAPHGNPDDHPFPFDILTQNINVSLFQIQKKIIDLPIPDTFIYGGNSNNLKKDKPNEIASGLVTTRLLKQLFRYIGQNPQHETILIPYVVDLCTLCTSMASKYPNNIFFLSILRSLFRSITPGGKASGIYKEFLVILPWFLDTTIKMQKETKSPFREIWLEISLTVPARLKSLLPYMGQLISPMLNALESSDPELVLLALRSLDLWIDNLHHDFLYPILTNSLHQPHRFQTRPSILVTLCRLLKPAPPIPLPVSQVLLSNFHRFKNNSLSFYALQSIAFQHATLVGRILGKLGGKNRWFLKDSAILDANEPFDVRLPILIKSDPINNKQHATLFLRIDDTLQHVYKYLSSIHNKDFSTSNRTVNNICNLHIRNLLLIYLSIFWTNTGTMEPIKTYFNFLKNYLEKHSEKIENPNETTPFTIDYISECDNLKPKPLYANNLELFTKTLVLASSFIEEINDSVGDYCSGLTNYLAIYSASRSFIPEHCNLNLYWSNTKTDPVAPILSALFDTIDIQFTVSHSNNLKYVNPSYIALVAIKNTVIIYYNLVENFPLLYFNRAFQTAQLPSLLESNIVNLCYDISWSKKTAACMLIIELLNHIPPIWAQTYFQKLTEALFFISKDSGTDSNPFAERCSEDALDALIYSVFTGIKPAALFGNCDNSNFKMINLPLSKYGVTISKSRLSLLSGESVNINDRNWEDLLAIINETNNLKRNNSDLWWNKSYRVYMEMLIIESRDQWYSGVAKREEIMNSLINNTPTDDILDILRKHLFHLCVNSITPNILSLRPACRRMAQKCLITLSKITGVSVATLLNTSFSNQSGNNDTNNHLNTTSQTTLLQQLLSRLQTKLISTCSTPYQLAFLDTLCFIASLRPSPIGIPSTIIRRFVEDVFVVIRDEIDCEMSESQQKNSNNNFSQSNNQMNNQNNKSNPEFRKNRVQVQIYSIKFLKLILLHPNWSEFLRSRNSPSISISVSANISPIISPTTPSNCSNPINQSSHYQQSNQIQHSSQKANINQNIQLQQTQQSIPALAQQIATNHSTQINTQTNHQNLQNVNQTKTQYTHQIYQNQQQANINQFQMGSQLGINQTKTSQDELRWKIIGILFRCVTRKDLEICKAAHHTLKVIVRLERYLINTANSEDSSNTSNVCNTSRNNSCNNQYELLPEDQLRHCLRPVLVHLASATKLTVHVLQGLARLLELLCFCFNVTLGEKLLQHLQRLCWPNECQREAPNPGSQANSSLRQVQNSSTGLANTQIDSINRYEEDLHMAIAMVCIFHLLPQGSDEFVSKVVGTILGTRNFPGLDRNSNTQSSISSFITSYTTSMTISSPFRLPLALFATHSPHNVVLFLIQQLASDRYANFLIDLIKMSPCSVIRVKLYQLRTQLIEATVNRVLEEAENIENKRDSFVPTTNFCQITGSSFQLNANNSVSGAQNINKTSHNIIPVSPAFTESYSSAWNGIRVLNSLCEEWPSLLVIDFLEYYASSNRSALTMIDILLTMYNTIFNRLIVFTKGGGISTHGNFDNKFELSLAYQGTVAWQHPWSFFHSNECFMLYKMLIGFYTATNNLENVQNKEYLEKNDHGKKVGDEIISDILSVQNSMKSVLFSTINLPSNSSSITNYSQSSASFQRQNLSDDQGFSNNFSLNSLQSLQNIQNSSSNLNSSSHTNNSQASISSISNSTSNNQAIYPSQELIISLLSTIIHGQEVKEHLKRRRIDVILTIATLFGTSSTLDSGAFRDFLICTVPKTLASQEKRLLFNQLIQRYYPNGPNIDTSSILPGTQIACIQLILIPLLEYEFNRANSNEKNHFSNEDSWLNDYICEGIITRIILPGLERGVIPLHGTNGLSATDDPLKIEILKLLILLVKNKYCVEILSNSRKRIIKDVWNILRTESSLLKSWGYITMCYFVEKYPFPEKILFSMLVALTRLYGVSEVRLTVRRALNLFIPLLYKIKPIIKDDLLNIFSSENENKNLFSLIPSPPKLLIKDKTPETLFSNWLKLMIAILIQDSYNLPLQQQLYHWNIITLHPNIFVFEFIYFLSPILSTLTKLLWGFNSAGQNNSQYTNTQYTGSTSGMPNNFNQSTIASNNIFNVPFLPEMKRIIFDVLTVITNWVCNFDDETDFEISKNCIDPDGSLEIKRRRISHSIINHEKNNQIPSLEKKRETTNVANSTIDISSIPQLSALFKTEDDKSTISIVDLIITIWFRLALLSSSTDHKIVAKSFNTISKILLMFPGSRVQLSWLDIGFNLNNNSNFSSISASGRSNLSQNSNTNGQGLNNQPQSISLNFIAFQLTLIAGLQVLCVYQSFKIIIMQLDSILQILEPAFVSNEKNISDALYVLICKLVQIVPHPSKQLQESLNKILNCIYLNEENKQSDDRSKELNYYYISHYKVPLSKKVRADNRIDSFYIRLIDISTSGIWSLVNQELSVLPEFIPFKTTSNSQDNIFDNNSNFMNYTEQNVNCSGRNVSFYTSTKLISSFLVLGITSDKQNLAKSKEELFNTGLLFLRYFSPLIIYILDKTLAYYSNINPQNLNNLQSSILSGKSNLSNSSRNTNISNSRVNSPTLNPGSSNLLQNLSGSNTSILTNCTELFQLILVSPYFTFRALENDLFRHQIIFLLRDFGLITFQGGVVHLLINILGRWIFNTHLDINGYLLEKLEVNTDESSNFFNFDTLITNNSELIESGIQERKNTKVFSLDDILRYYSSNFEYQVVPDEITIKVLKYELVISLLTGWSLVCDRNRRFEMHLIYHSFLEEILNNHEDEILKLVSNYEEKLKIEFGNPSNNVLKQANPFILTDKALTQLEKCAILGLASPHPKIKLGILRWFNRKLPKDLFGRLRYLFTTSNFDVLAERLYITQFLELLMPALMLCESSSIINSKMGGFPSILPSIEQQIVEKLDKAAKESCRSSKPVEFVNKCNLTEVELEWWELQNLQLKGHYEDDNVSTSSNVSLMGILGSSNNEQSNSSSFMNKKPNSFAIDKIEFNLLNDIIENLRQNPKLAIESLLFFSSTSEAISISLWKTIFPWIWDNLDDRRKSELTIDIIDFLSKERHQRVSSAMPSEWTIPHVILESLLACDTPPILPPTLLLHLSTKLRCWHIASNYLSNQMNINNSKLSVKKHEDHFFSRVNSNTEYDNNFIQDNGPDHSWMILAQIYGELQEEDIVIGIRRSFSNCLETHMGLALMQQAEWSKAQEIFYNNLDVMFNSNFKTNDNNTVDKQNTLNWARIFENSDSLPLNNETMIWIDSWVACAKHLNQWNTLNEFAKERRNPQLQLECSSKLQDWVLVEKLVNKYIMHNPITKLCQAYHSLYDLLLGGINNNWNVTSQGAQESLSNSNITISGQNRVGNSINGLNMNNGVYCQPFPQNVIQNNSSRSRLTEFERHCSIGYRTVLNFWAMLPSIVTTCHVPLLLNFQQYIELQEGFRLSSDIERKLYPDSPNNNMNTLNNIQSSANFGSNYFIHHTNTNNLVQGSQSIHSNTNNSTPGYFEARMLNVWRDRLPNKWDSMILWNDLFVWRNFVFSIIMNLISRSDHLTSQAKSLWPSYLQDMPWTMIKFASIARKSHRLPEVSVALLQRLQNHLQVSGGDAYRAETFLATLEKVKLCLSDTTQLRTGLNILNMTDFQKCPEPYFDEYRAEFLRLKGIISNKLYPNYYIDGDATNGGNSVTGSNLLNSEQGHTGLNNASMSGTSTSVVRVNTDLLSSLKVYPLFARGWITWAQYTDRLLYIHQNMSYAVNAVISYLMGIYLRPDKYSILLSRVLWLLPHDSPDGKYLSLAFKKYSDHLPCAVWLPWIPQLIAGIDRIEGSAILHILNKIVLMFPQSIYFNIRSNYLEKREMAHMYWYLSSNSEGENANQGPPPPPSSGIYPSFISLGWQRIESLMNTCRIRHGALTLALEHWVEDIVLHCKPDPLDELLCAIRTLFQMTIEISPNSDETIITQESNLNDTKTSDFFPNLGTHFLEHNIIRRYEQLLNKSSSLNNKSFERSKNIIRQYWSEFKSDFYVYLCSSTNPPIEKVSKHLKLDYVLEKLKKWKDHFSKCTERYSNENIRGKSLLSDLSTSLCDLFHRINIRLEVPGQHFRIASESLYLRNFAVLENSNCNNPIGGVLYLHRSLPTVETVVRQSYTLKRIGFITSSGSIIHFLIQPYSGLQQKVEERILHLQVTLNTLLYKYKETRSRNISFAIQPCIPLHPRCRIIEDTGNKKSFTELFEEEANSSNSTCPIKDLDSPISIHRKLLNISLKKLKNNNSSSQLEKEMLKIYGELCDNWVPDNILKKSILKKFSSHDQSFLFIKQFTTHLGLLSIFSYILGVNDVTPGKLFVSLDTGQVYQSELKSSYVSSTLLIDKTEKVPFRLTRNMEHLMGPFGKNGILPGTMLAFAHCLQKYEFHVRNLLCSLLRDDLHAFSVHRALQVPQNRNLYHKSSSSSTESNFENGSQQTINSTNTTTDHSQNAISHVMQQRLLSNVEIREKVDRNVRRMMEKIALLTNPRPINDNNLLIDRSVLELIECSTDPKNLSAMKPTWMPWL</sequence>
<organism evidence="5 6">
    <name type="scientific">Cryptosporidium ubiquitum</name>
    <dbReference type="NCBI Taxonomy" id="857276"/>
    <lineage>
        <taxon>Eukaryota</taxon>
        <taxon>Sar</taxon>
        <taxon>Alveolata</taxon>
        <taxon>Apicomplexa</taxon>
        <taxon>Conoidasida</taxon>
        <taxon>Coccidia</taxon>
        <taxon>Eucoccidiorida</taxon>
        <taxon>Eimeriorina</taxon>
        <taxon>Cryptosporidiidae</taxon>
        <taxon>Cryptosporidium</taxon>
    </lineage>
</organism>